<evidence type="ECO:0000259" key="7">
    <source>
        <dbReference type="Pfam" id="PF04542"/>
    </source>
</evidence>
<name>A0A133Q6U3_9BACT</name>
<sequence>MSNTEVPDFLELLADSRTQQKAFSLLVNQYSKPLYWKIRSFVLSHDDADDVLQNTFMKAWKNIGDFQGKSKLSTWLYRIAINESLDFIRHQKNNSTVSADKGMGIAGRLIADEYFDGDRGQALLQEAITTLPDVQRTVFLLRYYDEKKYSEIHDILGTSEGALKASYHIAVQKISDYIRKHQ</sequence>
<protein>
    <recommendedName>
        <fullName evidence="6">RNA polymerase sigma factor</fullName>
    </recommendedName>
</protein>
<dbReference type="InterPro" id="IPR039425">
    <property type="entry name" value="RNA_pol_sigma-70-like"/>
</dbReference>
<dbReference type="InterPro" id="IPR014284">
    <property type="entry name" value="RNA_pol_sigma-70_dom"/>
</dbReference>
<feature type="domain" description="RNA polymerase sigma-70 region 2" evidence="7">
    <location>
        <begin position="26"/>
        <end position="92"/>
    </location>
</feature>
<dbReference type="Pfam" id="PF04542">
    <property type="entry name" value="Sigma70_r2"/>
    <property type="match status" value="1"/>
</dbReference>
<dbReference type="AlphaFoldDB" id="A0A133Q6U3"/>
<dbReference type="NCBIfam" id="TIGR02937">
    <property type="entry name" value="sigma70-ECF"/>
    <property type="match status" value="1"/>
</dbReference>
<dbReference type="PROSITE" id="PS01063">
    <property type="entry name" value="SIGMA70_ECF"/>
    <property type="match status" value="1"/>
</dbReference>
<dbReference type="SUPFAM" id="SSF88659">
    <property type="entry name" value="Sigma3 and sigma4 domains of RNA polymerase sigma factors"/>
    <property type="match status" value="1"/>
</dbReference>
<dbReference type="PATRIC" id="fig|28128.5.peg.1601"/>
<evidence type="ECO:0000256" key="2">
    <source>
        <dbReference type="ARBA" id="ARBA00023015"/>
    </source>
</evidence>
<dbReference type="GO" id="GO:0016987">
    <property type="term" value="F:sigma factor activity"/>
    <property type="evidence" value="ECO:0007669"/>
    <property type="project" value="UniProtKB-KW"/>
</dbReference>
<evidence type="ECO:0000256" key="3">
    <source>
        <dbReference type="ARBA" id="ARBA00023082"/>
    </source>
</evidence>
<evidence type="ECO:0000256" key="4">
    <source>
        <dbReference type="ARBA" id="ARBA00023125"/>
    </source>
</evidence>
<dbReference type="GO" id="GO:0003677">
    <property type="term" value="F:DNA binding"/>
    <property type="evidence" value="ECO:0007669"/>
    <property type="project" value="UniProtKB-KW"/>
</dbReference>
<dbReference type="InterPro" id="IPR000838">
    <property type="entry name" value="RNA_pol_sigma70_ECF_CS"/>
</dbReference>
<dbReference type="STRING" id="28128.HMPREF3226_01562"/>
<reference evidence="10" key="1">
    <citation type="submission" date="2016-01" db="EMBL/GenBank/DDBJ databases">
        <authorList>
            <person name="Mitreva M."/>
            <person name="Pepin K.H."/>
            <person name="Mihindukulasuriya K.A."/>
            <person name="Fulton R."/>
            <person name="Fronick C."/>
            <person name="O'Laughlin M."/>
            <person name="Miner T."/>
            <person name="Herter B."/>
            <person name="Rosa B.A."/>
            <person name="Cordes M."/>
            <person name="Tomlinson C."/>
            <person name="Wollam A."/>
            <person name="Palsikar V.B."/>
            <person name="Mardis E.R."/>
            <person name="Wilson R.K."/>
        </authorList>
    </citation>
    <scope>NUCLEOTIDE SEQUENCE [LARGE SCALE GENOMIC DNA]</scope>
    <source>
        <strain evidence="10">MJR7716</strain>
    </source>
</reference>
<comment type="similarity">
    <text evidence="1 6">Belongs to the sigma-70 factor family. ECF subfamily.</text>
</comment>
<accession>A0A133Q6U3</accession>
<evidence type="ECO:0000259" key="8">
    <source>
        <dbReference type="Pfam" id="PF08281"/>
    </source>
</evidence>
<keyword evidence="3 6" id="KW-0731">Sigma factor</keyword>
<dbReference type="CDD" id="cd06171">
    <property type="entry name" value="Sigma70_r4"/>
    <property type="match status" value="1"/>
</dbReference>
<keyword evidence="10" id="KW-1185">Reference proteome</keyword>
<dbReference type="SUPFAM" id="SSF88946">
    <property type="entry name" value="Sigma2 domain of RNA polymerase sigma factors"/>
    <property type="match status" value="1"/>
</dbReference>
<evidence type="ECO:0000256" key="5">
    <source>
        <dbReference type="ARBA" id="ARBA00023163"/>
    </source>
</evidence>
<dbReference type="Gene3D" id="1.10.10.10">
    <property type="entry name" value="Winged helix-like DNA-binding domain superfamily/Winged helix DNA-binding domain"/>
    <property type="match status" value="1"/>
</dbReference>
<dbReference type="InterPro" id="IPR036388">
    <property type="entry name" value="WH-like_DNA-bd_sf"/>
</dbReference>
<dbReference type="InterPro" id="IPR007627">
    <property type="entry name" value="RNA_pol_sigma70_r2"/>
</dbReference>
<dbReference type="EMBL" id="LRQG01000109">
    <property type="protein sequence ID" value="KXA38601.1"/>
    <property type="molecule type" value="Genomic_DNA"/>
</dbReference>
<dbReference type="Proteomes" id="UP000070533">
    <property type="component" value="Unassembled WGS sequence"/>
</dbReference>
<dbReference type="Pfam" id="PF08281">
    <property type="entry name" value="Sigma70_r4_2"/>
    <property type="match status" value="1"/>
</dbReference>
<dbReference type="RefSeq" id="WP_060940786.1">
    <property type="nucleotide sequence ID" value="NZ_CAMXYN010000027.1"/>
</dbReference>
<organism evidence="9 10">
    <name type="scientific">Prevotella corporis</name>
    <dbReference type="NCBI Taxonomy" id="28128"/>
    <lineage>
        <taxon>Bacteria</taxon>
        <taxon>Pseudomonadati</taxon>
        <taxon>Bacteroidota</taxon>
        <taxon>Bacteroidia</taxon>
        <taxon>Bacteroidales</taxon>
        <taxon>Prevotellaceae</taxon>
        <taxon>Prevotella</taxon>
    </lineage>
</organism>
<evidence type="ECO:0000256" key="1">
    <source>
        <dbReference type="ARBA" id="ARBA00010641"/>
    </source>
</evidence>
<gene>
    <name evidence="9" type="ORF">HMPREF3226_01562</name>
</gene>
<evidence type="ECO:0000256" key="6">
    <source>
        <dbReference type="RuleBase" id="RU000716"/>
    </source>
</evidence>
<keyword evidence="5 6" id="KW-0804">Transcription</keyword>
<dbReference type="PANTHER" id="PTHR43133">
    <property type="entry name" value="RNA POLYMERASE ECF-TYPE SIGMA FACTO"/>
    <property type="match status" value="1"/>
</dbReference>
<dbReference type="GO" id="GO:0006352">
    <property type="term" value="P:DNA-templated transcription initiation"/>
    <property type="evidence" value="ECO:0007669"/>
    <property type="project" value="InterPro"/>
</dbReference>
<dbReference type="Gene3D" id="1.10.1740.10">
    <property type="match status" value="1"/>
</dbReference>
<evidence type="ECO:0000313" key="10">
    <source>
        <dbReference type="Proteomes" id="UP000070533"/>
    </source>
</evidence>
<dbReference type="InterPro" id="IPR013249">
    <property type="entry name" value="RNA_pol_sigma70_r4_t2"/>
</dbReference>
<dbReference type="InterPro" id="IPR013324">
    <property type="entry name" value="RNA_pol_sigma_r3/r4-like"/>
</dbReference>
<keyword evidence="4 6" id="KW-0238">DNA-binding</keyword>
<dbReference type="PANTHER" id="PTHR43133:SF51">
    <property type="entry name" value="RNA POLYMERASE SIGMA FACTOR"/>
    <property type="match status" value="1"/>
</dbReference>
<dbReference type="InterPro" id="IPR013325">
    <property type="entry name" value="RNA_pol_sigma_r2"/>
</dbReference>
<evidence type="ECO:0000313" key="9">
    <source>
        <dbReference type="EMBL" id="KXA38601.1"/>
    </source>
</evidence>
<comment type="caution">
    <text evidence="9">The sequence shown here is derived from an EMBL/GenBank/DDBJ whole genome shotgun (WGS) entry which is preliminary data.</text>
</comment>
<proteinExistence type="inferred from homology"/>
<feature type="domain" description="RNA polymerase sigma factor 70 region 4 type 2" evidence="8">
    <location>
        <begin position="123"/>
        <end position="173"/>
    </location>
</feature>
<keyword evidence="2 6" id="KW-0805">Transcription regulation</keyword>